<feature type="region of interest" description="Disordered" evidence="2">
    <location>
        <begin position="347"/>
        <end position="379"/>
    </location>
</feature>
<protein>
    <submittedName>
        <fullName evidence="5">ANK_REP_REGION domain-containing protein</fullName>
    </submittedName>
</protein>
<feature type="coiled-coil region" evidence="1">
    <location>
        <begin position="261"/>
        <end position="310"/>
    </location>
</feature>
<dbReference type="WBParaSite" id="maker-uti_cns_0014317-snap-gene-0.3-mRNA-1">
    <property type="protein sequence ID" value="maker-uti_cns_0014317-snap-gene-0.3-mRNA-1"/>
    <property type="gene ID" value="maker-uti_cns_0014317-snap-gene-0.3"/>
</dbReference>
<reference evidence="5" key="1">
    <citation type="submission" date="2016-11" db="UniProtKB">
        <authorList>
            <consortium name="WormBaseParasite"/>
        </authorList>
    </citation>
    <scope>IDENTIFICATION</scope>
</reference>
<dbReference type="GO" id="GO:0034164">
    <property type="term" value="P:negative regulation of toll-like receptor 9 signaling pathway"/>
    <property type="evidence" value="ECO:0007669"/>
    <property type="project" value="TreeGrafter"/>
</dbReference>
<keyword evidence="3" id="KW-0812">Transmembrane</keyword>
<sequence>MEIKDEAAYGIEIRDEATYGIEIRDEATYGMEIKDEATYGMEIKDEAAYGMEIKDEATYGMEIKDEATYGMEIKDEATYGMEIRDEEAYGIKIRDEATYGMEIKDEATYGMEIKDEATYGMEIKDEASYGIEIRDEASYGMEIKDEAAYGMEIKDEASYGIEIRDEATYGMEIKDEANLPEYPAMQKQQQLKKKKSRISGSSVRTPRQENSSEDWKELVNLLGGSETAAIDLFLDPADSVTEMATPNQLSPSDLKPSGAKLKELQEQLVALTIENEALKAQRLETEQLRLKTESETVQLLRRQLAEERAARGCSEEAPVAAAQGWTSGRIPRALARLRRRNNAAVRAAAASDSTADAATGEKDDAAEADDEKDDKEDDKGIAMSLDAAADGGLLDRMKNWAVGGLLSLLEDMQVPTEAERQAAAADDQLSARRLKVNCTRFGRSTQPIFASIKGFVHVVRWKSPSYTVLVMLVYYCALLNNYLLPMILLLCIVRLLLNYFKYRLGWDLEFNFLAEYEDSDGEENSGGAEKERTVGTQVNFVVHVAKKVQLLLNALLVAFVLSMLIPTTAYLFYVGFYLGIKLFVIDPIFAKYPRLRRKYDSVDKIWRTLPTDQQVGYHQTNKDVEKYILPYTEEDQICSPESRPENRSPLCSDDEEFCQVFALPNLECPLVRWKGGKRCAIICKEADKALPDSLKAWETLSDEEGVPVVPRCPLRSPPPESPLVADELAEILGPENVGEVRVWAEVDQTIRIGCLEAEWLSKFKFVAWK</sequence>
<dbReference type="PANTHER" id="PTHR37402:SF1">
    <property type="entry name" value="GRAM DOMAIN-CONTAINING PROTEIN 4"/>
    <property type="match status" value="1"/>
</dbReference>
<evidence type="ECO:0000256" key="1">
    <source>
        <dbReference type="SAM" id="Coils"/>
    </source>
</evidence>
<feature type="region of interest" description="Disordered" evidence="2">
    <location>
        <begin position="185"/>
        <end position="214"/>
    </location>
</feature>
<evidence type="ECO:0000313" key="4">
    <source>
        <dbReference type="Proteomes" id="UP000095280"/>
    </source>
</evidence>
<dbReference type="Proteomes" id="UP000095280">
    <property type="component" value="Unplaced"/>
</dbReference>
<feature type="transmembrane region" description="Helical" evidence="3">
    <location>
        <begin position="472"/>
        <end position="497"/>
    </location>
</feature>
<dbReference type="AlphaFoldDB" id="A0A1I8INB6"/>
<keyword evidence="4" id="KW-1185">Reference proteome</keyword>
<keyword evidence="3" id="KW-0472">Membrane</keyword>
<dbReference type="InterPro" id="IPR037847">
    <property type="entry name" value="GRAMDC4"/>
</dbReference>
<name>A0A1I8INB6_9PLAT</name>
<feature type="compositionally biased region" description="Acidic residues" evidence="2">
    <location>
        <begin position="366"/>
        <end position="376"/>
    </location>
</feature>
<dbReference type="PANTHER" id="PTHR37402">
    <property type="entry name" value="GRAM DOMAIN-CONTAINING PROTEIN 4"/>
    <property type="match status" value="1"/>
</dbReference>
<evidence type="ECO:0000256" key="3">
    <source>
        <dbReference type="SAM" id="Phobius"/>
    </source>
</evidence>
<accession>A0A1I8INB6</accession>
<organism evidence="4 5">
    <name type="scientific">Macrostomum lignano</name>
    <dbReference type="NCBI Taxonomy" id="282301"/>
    <lineage>
        <taxon>Eukaryota</taxon>
        <taxon>Metazoa</taxon>
        <taxon>Spiralia</taxon>
        <taxon>Lophotrochozoa</taxon>
        <taxon>Platyhelminthes</taxon>
        <taxon>Rhabditophora</taxon>
        <taxon>Macrostomorpha</taxon>
        <taxon>Macrostomida</taxon>
        <taxon>Macrostomidae</taxon>
        <taxon>Macrostomum</taxon>
    </lineage>
</organism>
<dbReference type="GO" id="GO:0006915">
    <property type="term" value="P:apoptotic process"/>
    <property type="evidence" value="ECO:0007669"/>
    <property type="project" value="InterPro"/>
</dbReference>
<feature type="compositionally biased region" description="Polar residues" evidence="2">
    <location>
        <begin position="198"/>
        <end position="209"/>
    </location>
</feature>
<evidence type="ECO:0000313" key="5">
    <source>
        <dbReference type="WBParaSite" id="maker-uti_cns_0014317-snap-gene-0.3-mRNA-1"/>
    </source>
</evidence>
<keyword evidence="1" id="KW-0175">Coiled coil</keyword>
<feature type="compositionally biased region" description="Low complexity" evidence="2">
    <location>
        <begin position="347"/>
        <end position="358"/>
    </location>
</feature>
<keyword evidence="3" id="KW-1133">Transmembrane helix</keyword>
<evidence type="ECO:0000256" key="2">
    <source>
        <dbReference type="SAM" id="MobiDB-lite"/>
    </source>
</evidence>
<proteinExistence type="predicted"/>